<evidence type="ECO:0000256" key="2">
    <source>
        <dbReference type="ARBA" id="ARBA00012418"/>
    </source>
</evidence>
<dbReference type="GO" id="GO:0003677">
    <property type="term" value="F:DNA binding"/>
    <property type="evidence" value="ECO:0007669"/>
    <property type="project" value="InterPro"/>
</dbReference>
<proteinExistence type="inferred from homology"/>
<keyword evidence="6" id="KW-0804">Transcription</keyword>
<evidence type="ECO:0000256" key="5">
    <source>
        <dbReference type="ARBA" id="ARBA00022695"/>
    </source>
</evidence>
<dbReference type="InterPro" id="IPR036161">
    <property type="entry name" value="RPB6/omega-like_sf"/>
</dbReference>
<keyword evidence="5 8" id="KW-0548">Nucleotidyltransferase</keyword>
<evidence type="ECO:0000256" key="6">
    <source>
        <dbReference type="ARBA" id="ARBA00023163"/>
    </source>
</evidence>
<dbReference type="Gene3D" id="3.90.940.10">
    <property type="match status" value="1"/>
</dbReference>
<accession>A0A645CM34</accession>
<gene>
    <name evidence="8" type="primary">rpoZ_20</name>
    <name evidence="8" type="ORF">SDC9_124975</name>
</gene>
<evidence type="ECO:0000256" key="4">
    <source>
        <dbReference type="ARBA" id="ARBA00022679"/>
    </source>
</evidence>
<name>A0A645CM34_9ZZZZ</name>
<keyword evidence="3 8" id="KW-0240">DNA-directed RNA polymerase</keyword>
<evidence type="ECO:0000313" key="8">
    <source>
        <dbReference type="EMBL" id="MPM77965.1"/>
    </source>
</evidence>
<sequence length="101" mass="11179">MIHPSYTELLDVISKQEGMDISMLSRYTIIIAASKRARELTEGASPLIRGVKSGKPVTVAVNELYQEKIKIICHNPDNDIVVQSTNNTVSEISLDNYGSEE</sequence>
<dbReference type="Pfam" id="PF01192">
    <property type="entry name" value="RNA_pol_Rpb6"/>
    <property type="match status" value="1"/>
</dbReference>
<evidence type="ECO:0000256" key="1">
    <source>
        <dbReference type="ARBA" id="ARBA00006711"/>
    </source>
</evidence>
<dbReference type="SUPFAM" id="SSF63562">
    <property type="entry name" value="RPB6/omega subunit-like"/>
    <property type="match status" value="1"/>
</dbReference>
<organism evidence="8">
    <name type="scientific">bioreactor metagenome</name>
    <dbReference type="NCBI Taxonomy" id="1076179"/>
    <lineage>
        <taxon>unclassified sequences</taxon>
        <taxon>metagenomes</taxon>
        <taxon>ecological metagenomes</taxon>
    </lineage>
</organism>
<dbReference type="NCBIfam" id="TIGR00690">
    <property type="entry name" value="rpoZ"/>
    <property type="match status" value="1"/>
</dbReference>
<dbReference type="EC" id="2.7.7.6" evidence="2"/>
<comment type="catalytic activity">
    <reaction evidence="7">
        <text>RNA(n) + a ribonucleoside 5'-triphosphate = RNA(n+1) + diphosphate</text>
        <dbReference type="Rhea" id="RHEA:21248"/>
        <dbReference type="Rhea" id="RHEA-COMP:14527"/>
        <dbReference type="Rhea" id="RHEA-COMP:17342"/>
        <dbReference type="ChEBI" id="CHEBI:33019"/>
        <dbReference type="ChEBI" id="CHEBI:61557"/>
        <dbReference type="ChEBI" id="CHEBI:140395"/>
        <dbReference type="EC" id="2.7.7.6"/>
    </reaction>
</comment>
<evidence type="ECO:0000256" key="3">
    <source>
        <dbReference type="ARBA" id="ARBA00022478"/>
    </source>
</evidence>
<protein>
    <recommendedName>
        <fullName evidence="2">DNA-directed RNA polymerase</fullName>
        <ecNumber evidence="2">2.7.7.6</ecNumber>
    </recommendedName>
</protein>
<dbReference type="InterPro" id="IPR006110">
    <property type="entry name" value="Pol_omega/Rpo6/RPB6"/>
</dbReference>
<comment type="similarity">
    <text evidence="1">Belongs to the RNA polymerase subunit omega family.</text>
</comment>
<dbReference type="GO" id="GO:0000428">
    <property type="term" value="C:DNA-directed RNA polymerase complex"/>
    <property type="evidence" value="ECO:0007669"/>
    <property type="project" value="UniProtKB-KW"/>
</dbReference>
<dbReference type="GO" id="GO:0003899">
    <property type="term" value="F:DNA-directed RNA polymerase activity"/>
    <property type="evidence" value="ECO:0007669"/>
    <property type="project" value="UniProtKB-EC"/>
</dbReference>
<dbReference type="AlphaFoldDB" id="A0A645CM34"/>
<dbReference type="HAMAP" id="MF_00366">
    <property type="entry name" value="RNApol_bact_RpoZ"/>
    <property type="match status" value="1"/>
</dbReference>
<keyword evidence="4 8" id="KW-0808">Transferase</keyword>
<comment type="caution">
    <text evidence="8">The sequence shown here is derived from an EMBL/GenBank/DDBJ whole genome shotgun (WGS) entry which is preliminary data.</text>
</comment>
<dbReference type="GO" id="GO:0006351">
    <property type="term" value="P:DNA-templated transcription"/>
    <property type="evidence" value="ECO:0007669"/>
    <property type="project" value="InterPro"/>
</dbReference>
<dbReference type="EMBL" id="VSSQ01028300">
    <property type="protein sequence ID" value="MPM77965.1"/>
    <property type="molecule type" value="Genomic_DNA"/>
</dbReference>
<evidence type="ECO:0000256" key="7">
    <source>
        <dbReference type="ARBA" id="ARBA00048552"/>
    </source>
</evidence>
<dbReference type="SMART" id="SM01409">
    <property type="entry name" value="RNA_pol_Rpb6"/>
    <property type="match status" value="1"/>
</dbReference>
<dbReference type="InterPro" id="IPR003716">
    <property type="entry name" value="DNA-dir_RNA_pol_omega"/>
</dbReference>
<reference evidence="8" key="1">
    <citation type="submission" date="2019-08" db="EMBL/GenBank/DDBJ databases">
        <authorList>
            <person name="Kucharzyk K."/>
            <person name="Murdoch R.W."/>
            <person name="Higgins S."/>
            <person name="Loffler F."/>
        </authorList>
    </citation>
    <scope>NUCLEOTIDE SEQUENCE</scope>
</reference>